<dbReference type="InterPro" id="IPR036034">
    <property type="entry name" value="PDZ_sf"/>
</dbReference>
<dbReference type="InterPro" id="IPR043504">
    <property type="entry name" value="Peptidase_S1_PA_chymotrypsin"/>
</dbReference>
<evidence type="ECO:0000256" key="4">
    <source>
        <dbReference type="SAM" id="MobiDB-lite"/>
    </source>
</evidence>
<feature type="domain" description="PDZ" evidence="5">
    <location>
        <begin position="384"/>
        <end position="436"/>
    </location>
</feature>
<evidence type="ECO:0000259" key="5">
    <source>
        <dbReference type="PROSITE" id="PS50106"/>
    </source>
</evidence>
<dbReference type="GO" id="GO:0006508">
    <property type="term" value="P:proteolysis"/>
    <property type="evidence" value="ECO:0007669"/>
    <property type="project" value="UniProtKB-KW"/>
</dbReference>
<protein>
    <recommendedName>
        <fullName evidence="5">PDZ domain-containing protein</fullName>
    </recommendedName>
</protein>
<dbReference type="RefSeq" id="WP_083450319.1">
    <property type="nucleotide sequence ID" value="NZ_CP011112.1"/>
</dbReference>
<dbReference type="PROSITE" id="PS50106">
    <property type="entry name" value="PDZ"/>
    <property type="match status" value="1"/>
</dbReference>
<dbReference type="SMART" id="SM00228">
    <property type="entry name" value="PDZ"/>
    <property type="match status" value="1"/>
</dbReference>
<evidence type="ECO:0000313" key="7">
    <source>
        <dbReference type="Proteomes" id="UP000066480"/>
    </source>
</evidence>
<feature type="region of interest" description="Disordered" evidence="4">
    <location>
        <begin position="125"/>
        <end position="144"/>
    </location>
</feature>
<dbReference type="InterPro" id="IPR009003">
    <property type="entry name" value="Peptidase_S1_PA"/>
</dbReference>
<dbReference type="Gene3D" id="2.30.42.10">
    <property type="match status" value="1"/>
</dbReference>
<dbReference type="SUPFAM" id="SSF50494">
    <property type="entry name" value="Trypsin-like serine proteases"/>
    <property type="match status" value="1"/>
</dbReference>
<evidence type="ECO:0000313" key="6">
    <source>
        <dbReference type="EMBL" id="AKU17640.1"/>
    </source>
</evidence>
<organism evidence="6 7">
    <name type="scientific">Luteipulveratus mongoliensis</name>
    <dbReference type="NCBI Taxonomy" id="571913"/>
    <lineage>
        <taxon>Bacteria</taxon>
        <taxon>Bacillati</taxon>
        <taxon>Actinomycetota</taxon>
        <taxon>Actinomycetes</taxon>
        <taxon>Micrococcales</taxon>
        <taxon>Dermacoccaceae</taxon>
        <taxon>Luteipulveratus</taxon>
    </lineage>
</organism>
<dbReference type="SUPFAM" id="SSF50156">
    <property type="entry name" value="PDZ domain-like"/>
    <property type="match status" value="1"/>
</dbReference>
<dbReference type="OrthoDB" id="9758917at2"/>
<reference evidence="6 7" key="1">
    <citation type="submission" date="2015-03" db="EMBL/GenBank/DDBJ databases">
        <title>Luteipulveratus halotolerans sp. nov., a novel actinobacterium (Dermacoccaceae) from Sarawak, Malaysia.</title>
        <authorList>
            <person name="Juboi H."/>
            <person name="Basik A."/>
            <person name="Shamsul S.S."/>
            <person name="Arnold P."/>
            <person name="Schmitt E.K."/>
            <person name="Sanglier J.-J."/>
            <person name="Yeo T."/>
        </authorList>
    </citation>
    <scope>NUCLEOTIDE SEQUENCE [LARGE SCALE GENOMIC DNA]</scope>
    <source>
        <strain evidence="6 7">MN07-A0370</strain>
    </source>
</reference>
<dbReference type="Pfam" id="PF13365">
    <property type="entry name" value="Trypsin_2"/>
    <property type="match status" value="1"/>
</dbReference>
<dbReference type="AlphaFoldDB" id="A0A0K1JM22"/>
<keyword evidence="3" id="KW-0378">Hydrolase</keyword>
<keyword evidence="7" id="KW-1185">Reference proteome</keyword>
<proteinExistence type="inferred from homology"/>
<dbReference type="PANTHER" id="PTHR43343:SF3">
    <property type="entry name" value="PROTEASE DO-LIKE 8, CHLOROPLASTIC"/>
    <property type="match status" value="1"/>
</dbReference>
<dbReference type="InterPro" id="IPR051201">
    <property type="entry name" value="Chloro_Bact_Ser_Proteases"/>
</dbReference>
<feature type="compositionally biased region" description="Pro residues" evidence="4">
    <location>
        <begin position="60"/>
        <end position="95"/>
    </location>
</feature>
<accession>A0A0K1JM22</accession>
<comment type="similarity">
    <text evidence="1">Belongs to the peptidase S1C family.</text>
</comment>
<dbReference type="PATRIC" id="fig|571913.6.peg.4120"/>
<dbReference type="PANTHER" id="PTHR43343">
    <property type="entry name" value="PEPTIDASE S12"/>
    <property type="match status" value="1"/>
</dbReference>
<dbReference type="STRING" id="571913.VV02_20325"/>
<evidence type="ECO:0000256" key="1">
    <source>
        <dbReference type="ARBA" id="ARBA00010541"/>
    </source>
</evidence>
<keyword evidence="2" id="KW-0645">Protease</keyword>
<gene>
    <name evidence="6" type="ORF">VV02_20325</name>
</gene>
<dbReference type="KEGG" id="lmoi:VV02_20325"/>
<dbReference type="InterPro" id="IPR001478">
    <property type="entry name" value="PDZ"/>
</dbReference>
<dbReference type="InterPro" id="IPR001940">
    <property type="entry name" value="Peptidase_S1C"/>
</dbReference>
<feature type="region of interest" description="Disordered" evidence="4">
    <location>
        <begin position="1"/>
        <end position="99"/>
    </location>
</feature>
<dbReference type="Gene3D" id="2.40.10.10">
    <property type="entry name" value="Trypsin-like serine proteases"/>
    <property type="match status" value="2"/>
</dbReference>
<dbReference type="Proteomes" id="UP000066480">
    <property type="component" value="Chromosome"/>
</dbReference>
<dbReference type="GO" id="GO:0004252">
    <property type="term" value="F:serine-type endopeptidase activity"/>
    <property type="evidence" value="ECO:0007669"/>
    <property type="project" value="InterPro"/>
</dbReference>
<dbReference type="PRINTS" id="PR00834">
    <property type="entry name" value="PROTEASES2C"/>
</dbReference>
<name>A0A0K1JM22_9MICO</name>
<evidence type="ECO:0000256" key="3">
    <source>
        <dbReference type="ARBA" id="ARBA00022801"/>
    </source>
</evidence>
<dbReference type="EMBL" id="CP011112">
    <property type="protein sequence ID" value="AKU17640.1"/>
    <property type="molecule type" value="Genomic_DNA"/>
</dbReference>
<sequence length="450" mass="44816">MTEHGSSPAGGPPESTQPLDLERTETVRLTPGPGAGASPAGVRQPPPGLGAQQPYAPVSGPQPPHQGPGGPIPPYRPAGPPFGAPQLVPPGPPQPPRRRTGVLVASAIGLALLAGAAGGVSGYALGQQDDEPQTQASGSAGSGVAPIARSVLPSVVTLEVTDAGEDSGGTGSGFVTRQDGYIVTNNHVVQAGGDQGKIKVLFPDGSQVDGKLVGRDASYDLAVVKVNRTGLAAVTFGESKAVAVGDPVIAVGSPLGLDSTVTTGIISALNRPVSPGGSEDQRSYINAIQTDAAINPGNSGGPLLDGHGQVVGVNTAIARVPGSKATEGGNIGLGFAIPSDQARRTVDQLISKGKAEHPIIGAFVDSGYTGEGAKLAGSNGEPAVRAGGPAAKAGLKDGDIILKIDDLKVTSANQLIVTIRAKQVGDKVRLLVRSGGQQRTVDVTLEGATG</sequence>
<evidence type="ECO:0000256" key="2">
    <source>
        <dbReference type="ARBA" id="ARBA00022670"/>
    </source>
</evidence>
<dbReference type="Pfam" id="PF13180">
    <property type="entry name" value="PDZ_2"/>
    <property type="match status" value="1"/>
</dbReference>